<organism evidence="1 2">
    <name type="scientific">Pseudodesulfovibrio cashew</name>
    <dbReference type="NCBI Taxonomy" id="2678688"/>
    <lineage>
        <taxon>Bacteria</taxon>
        <taxon>Pseudomonadati</taxon>
        <taxon>Thermodesulfobacteriota</taxon>
        <taxon>Desulfovibrionia</taxon>
        <taxon>Desulfovibrionales</taxon>
        <taxon>Desulfovibrionaceae</taxon>
    </lineage>
</organism>
<dbReference type="AlphaFoldDB" id="A0A6I6JKF1"/>
<reference evidence="1 2" key="1">
    <citation type="submission" date="2019-11" db="EMBL/GenBank/DDBJ databases">
        <authorList>
            <person name="Zheng R.K."/>
            <person name="Sun C.M."/>
        </authorList>
    </citation>
    <scope>NUCLEOTIDE SEQUENCE [LARGE SCALE GENOMIC DNA]</scope>
    <source>
        <strain evidence="1 2">SRB007</strain>
    </source>
</reference>
<evidence type="ECO:0000313" key="1">
    <source>
        <dbReference type="EMBL" id="QGY41649.1"/>
    </source>
</evidence>
<dbReference type="KEGG" id="psel:GM415_16480"/>
<dbReference type="RefSeq" id="WP_158950100.1">
    <property type="nucleotide sequence ID" value="NZ_CP046400.1"/>
</dbReference>
<dbReference type="Proteomes" id="UP000428328">
    <property type="component" value="Chromosome"/>
</dbReference>
<name>A0A6I6JKF1_9BACT</name>
<dbReference type="EMBL" id="CP046400">
    <property type="protein sequence ID" value="QGY41649.1"/>
    <property type="molecule type" value="Genomic_DNA"/>
</dbReference>
<protein>
    <submittedName>
        <fullName evidence="1">Uncharacterized protein</fullName>
    </submittedName>
</protein>
<keyword evidence="2" id="KW-1185">Reference proteome</keyword>
<evidence type="ECO:0000313" key="2">
    <source>
        <dbReference type="Proteomes" id="UP000428328"/>
    </source>
</evidence>
<gene>
    <name evidence="1" type="ORF">GM415_16480</name>
</gene>
<proteinExistence type="predicted"/>
<accession>A0A6I6JKF1</accession>
<sequence length="155" mass="17298">MPLSDYTETLERLQQALGRAFADQPWMLNMPGRSMACKIDQYYYLAVMPAFVEQLARLGGTFPDKVSEVLIRTGNLITRLPDRDPVLPLTVSWGGSPVTLRAAFVDADFIDRAVKTYGGMGMIPTVSDLKISSADKVRVEEFFEGKTPPQKLAYF</sequence>